<evidence type="ECO:0000313" key="4">
    <source>
        <dbReference type="Proteomes" id="UP001194696"/>
    </source>
</evidence>
<reference evidence="3 4" key="1">
    <citation type="journal article" date="2020" name="Fungal Divers.">
        <title>Resolving the Mortierellaceae phylogeny through synthesis of multi-gene phylogenetics and phylogenomics.</title>
        <authorList>
            <person name="Vandepol N."/>
            <person name="Liber J."/>
            <person name="Desiro A."/>
            <person name="Na H."/>
            <person name="Kennedy M."/>
            <person name="Barry K."/>
            <person name="Grigoriev I.V."/>
            <person name="Miller A.N."/>
            <person name="O'Donnell K."/>
            <person name="Stajich J.E."/>
            <person name="Bonito G."/>
        </authorList>
    </citation>
    <scope>NUCLEOTIDE SEQUENCE [LARGE SCALE GENOMIC DNA]</scope>
    <source>
        <strain evidence="3 4">AD045</strain>
    </source>
</reference>
<keyword evidence="1" id="KW-0175">Coiled coil</keyword>
<feature type="compositionally biased region" description="Polar residues" evidence="2">
    <location>
        <begin position="82"/>
        <end position="92"/>
    </location>
</feature>
<feature type="compositionally biased region" description="Low complexity" evidence="2">
    <location>
        <begin position="17"/>
        <end position="32"/>
    </location>
</feature>
<gene>
    <name evidence="3" type="ORF">BGZ96_003972</name>
</gene>
<evidence type="ECO:0000256" key="1">
    <source>
        <dbReference type="SAM" id="Coils"/>
    </source>
</evidence>
<dbReference type="Proteomes" id="UP001194696">
    <property type="component" value="Unassembled WGS sequence"/>
</dbReference>
<comment type="caution">
    <text evidence="3">The sequence shown here is derived from an EMBL/GenBank/DDBJ whole genome shotgun (WGS) entry which is preliminary data.</text>
</comment>
<accession>A0ABQ7JIN3</accession>
<feature type="coiled-coil region" evidence="1">
    <location>
        <begin position="162"/>
        <end position="196"/>
    </location>
</feature>
<feature type="compositionally biased region" description="Basic and acidic residues" evidence="2">
    <location>
        <begin position="1"/>
        <end position="15"/>
    </location>
</feature>
<evidence type="ECO:0000256" key="2">
    <source>
        <dbReference type="SAM" id="MobiDB-lite"/>
    </source>
</evidence>
<sequence>MGDSSHRRQSQHDNDTSVSPLALPLLSPVPQSMCHEAQDKTQDKETHTPISTIKKTRFEDTISSSTLPGENSEDEDHDSDSQGTESPTELSFSSYHSSGALIRAKSFSMFESSSDSMLGSGGRHYQPYSNRNSFMNPNYNTSMDFPEIVMPTRDWIKMQTRINSLETDIVHVTRTNQLLNQELDKVSGHLQRLASEHGVGWQKEYEFLVQQVDLMHRQLQIAH</sequence>
<keyword evidence="4" id="KW-1185">Reference proteome</keyword>
<protein>
    <submittedName>
        <fullName evidence="3">Uncharacterized protein</fullName>
    </submittedName>
</protein>
<feature type="non-terminal residue" evidence="3">
    <location>
        <position position="223"/>
    </location>
</feature>
<feature type="compositionally biased region" description="Basic and acidic residues" evidence="2">
    <location>
        <begin position="36"/>
        <end position="47"/>
    </location>
</feature>
<feature type="region of interest" description="Disordered" evidence="2">
    <location>
        <begin position="1"/>
        <end position="92"/>
    </location>
</feature>
<name>A0ABQ7JIN3_9FUNG</name>
<proteinExistence type="predicted"/>
<evidence type="ECO:0000313" key="3">
    <source>
        <dbReference type="EMBL" id="KAG0275054.1"/>
    </source>
</evidence>
<organism evidence="3 4">
    <name type="scientific">Linnemannia gamsii</name>
    <dbReference type="NCBI Taxonomy" id="64522"/>
    <lineage>
        <taxon>Eukaryota</taxon>
        <taxon>Fungi</taxon>
        <taxon>Fungi incertae sedis</taxon>
        <taxon>Mucoromycota</taxon>
        <taxon>Mortierellomycotina</taxon>
        <taxon>Mortierellomycetes</taxon>
        <taxon>Mortierellales</taxon>
        <taxon>Mortierellaceae</taxon>
        <taxon>Linnemannia</taxon>
    </lineage>
</organism>
<dbReference type="EMBL" id="JAAAIM010001910">
    <property type="protein sequence ID" value="KAG0275054.1"/>
    <property type="molecule type" value="Genomic_DNA"/>
</dbReference>